<name>E1CBX8_9GAMM</name>
<accession>E1CBX8</accession>
<dbReference type="InterPro" id="IPR017256">
    <property type="entry name" value="MmoD"/>
</dbReference>
<protein>
    <submittedName>
        <fullName evidence="1">Soluble methane monooxygenase component D</fullName>
    </submittedName>
</protein>
<dbReference type="GO" id="GO:0004497">
    <property type="term" value="F:monooxygenase activity"/>
    <property type="evidence" value="ECO:0007669"/>
    <property type="project" value="UniProtKB-KW"/>
</dbReference>
<evidence type="ECO:0000313" key="1">
    <source>
        <dbReference type="EMBL" id="BAJ17649.1"/>
    </source>
</evidence>
<proteinExistence type="predicted"/>
<dbReference type="EMBL" id="AB501289">
    <property type="protein sequence ID" value="BAJ17649.1"/>
    <property type="molecule type" value="Genomic_DNA"/>
</dbReference>
<keyword evidence="1" id="KW-0560">Oxidoreductase</keyword>
<sequence length="83" mass="9476">MTVLFDEASAPVGDPPDLSPEAIAIHTSGTYTVYSEDLEFMWRWRIYRDNKMVQEGCSLTLDASRRAVRHVLSFFNVSQLHAQ</sequence>
<dbReference type="NCBIfam" id="TIGR04550">
    <property type="entry name" value="sMetMonox_MmoD"/>
    <property type="match status" value="1"/>
</dbReference>
<reference evidence="1" key="1">
    <citation type="journal article" date="2010" name="FEMS Microbiol. Lett.">
        <title>Soluble and particulate methane monooxygenase gene clusters of the type I methanotroph Methylovulum miyakonense HT12.</title>
        <authorList>
            <person name="Iguchi H."/>
            <person name="Yurimoto H."/>
            <person name="Sakai Y."/>
        </authorList>
    </citation>
    <scope>NUCLEOTIDE SEQUENCE</scope>
    <source>
        <strain evidence="1">HT12</strain>
    </source>
</reference>
<keyword evidence="1" id="KW-0503">Monooxygenase</keyword>
<organism evidence="1">
    <name type="scientific">Methylovulum miyakonense</name>
    <dbReference type="NCBI Taxonomy" id="645578"/>
    <lineage>
        <taxon>Bacteria</taxon>
        <taxon>Pseudomonadati</taxon>
        <taxon>Pseudomonadota</taxon>
        <taxon>Gammaproteobacteria</taxon>
        <taxon>Methylococcales</taxon>
        <taxon>Methylococcaceae</taxon>
        <taxon>Methylovulum</taxon>
    </lineage>
</organism>
<dbReference type="AlphaFoldDB" id="E1CBX8"/>
<gene>
    <name evidence="1" type="primary">mmoD</name>
</gene>